<organism evidence="8 9">
    <name type="scientific">Talaromyces islandicus</name>
    <name type="common">Penicillium islandicum</name>
    <dbReference type="NCBI Taxonomy" id="28573"/>
    <lineage>
        <taxon>Eukaryota</taxon>
        <taxon>Fungi</taxon>
        <taxon>Dikarya</taxon>
        <taxon>Ascomycota</taxon>
        <taxon>Pezizomycotina</taxon>
        <taxon>Eurotiomycetes</taxon>
        <taxon>Eurotiomycetidae</taxon>
        <taxon>Eurotiales</taxon>
        <taxon>Trichocomaceae</taxon>
        <taxon>Talaromyces</taxon>
        <taxon>Talaromyces sect. Islandici</taxon>
    </lineage>
</organism>
<keyword evidence="4 5" id="KW-0408">Iron</keyword>
<keyword evidence="9" id="KW-1185">Reference proteome</keyword>
<dbReference type="InterPro" id="IPR001128">
    <property type="entry name" value="Cyt_P450"/>
</dbReference>
<sequence>MDLLRTYQWSNDAQSIQLVLSVCIASFCYLVLSTGLFRRTCNRLINSYLCWKHPIRSCTGNQTIPTCPYEWPNGQGDVAKFLEGEERRNEWEAKYNGGVYRIWNRTTPEVVLTRPEHLQVVFKDSHQHAKAVNNNTGWLLGELLGDCLGLISQEKWRILKTVTEGPFVQQATAACVSRIEERTKQHVETLRAQGRLSSTGFHPVDDLRLLPFWVVAELIYGPLGPELEATLEQIIPLRERLFHKAIMGGWLSFNWTRHLPTATKRDLTKFQKEWERFNTAAYERASKTQSGQTPPIVSMMAQVAKGTVSRRSVYQTLDEMLFANLDVTIGGLSWNLLFLAAAPSEQAALRAEIRDARAKEGNWHSYLQSSSTLLAACILESARLKPLAAFSVPQAAPTDRIVDEFVIPAGTNVIIDTHAINIKNPWWGTDATKYRPQRFLERGRGPTESRYHYWRFGFGPRQCLGKHVANLVIRCLLVELVESNRLDFADPEQGKEVWGRKQETWITQPDLKMLCRQP</sequence>
<name>A0A0U1M9Q5_TALIS</name>
<proteinExistence type="inferred from homology"/>
<dbReference type="OrthoDB" id="2789670at2759"/>
<dbReference type="OMA" id="QCMGRYV"/>
<keyword evidence="6" id="KW-0503">Monooxygenase</keyword>
<evidence type="ECO:0000256" key="6">
    <source>
        <dbReference type="RuleBase" id="RU000461"/>
    </source>
</evidence>
<dbReference type="GO" id="GO:0004497">
    <property type="term" value="F:monooxygenase activity"/>
    <property type="evidence" value="ECO:0007669"/>
    <property type="project" value="UniProtKB-KW"/>
</dbReference>
<comment type="cofactor">
    <cofactor evidence="5">
        <name>heme</name>
        <dbReference type="ChEBI" id="CHEBI:30413"/>
    </cofactor>
</comment>
<dbReference type="PRINTS" id="PR00463">
    <property type="entry name" value="EP450I"/>
</dbReference>
<feature type="transmembrane region" description="Helical" evidence="7">
    <location>
        <begin position="15"/>
        <end position="37"/>
    </location>
</feature>
<evidence type="ECO:0000256" key="2">
    <source>
        <dbReference type="ARBA" id="ARBA00022723"/>
    </source>
</evidence>
<dbReference type="Proteomes" id="UP000054383">
    <property type="component" value="Unassembled WGS sequence"/>
</dbReference>
<dbReference type="InterPro" id="IPR017972">
    <property type="entry name" value="Cyt_P450_CS"/>
</dbReference>
<evidence type="ECO:0000256" key="5">
    <source>
        <dbReference type="PIRSR" id="PIRSR602401-1"/>
    </source>
</evidence>
<dbReference type="CDD" id="cd20615">
    <property type="entry name" value="CYP_GliC-like"/>
    <property type="match status" value="1"/>
</dbReference>
<comment type="similarity">
    <text evidence="1 6">Belongs to the cytochrome P450 family.</text>
</comment>
<dbReference type="PANTHER" id="PTHR24291:SF167">
    <property type="entry name" value="CYTOCHROME P450 MONOOXYGENASE GLIC"/>
    <property type="match status" value="1"/>
</dbReference>
<dbReference type="STRING" id="28573.A0A0U1M9Q5"/>
<keyword evidence="7" id="KW-0812">Transmembrane</keyword>
<evidence type="ECO:0000313" key="8">
    <source>
        <dbReference type="EMBL" id="CRG92072.1"/>
    </source>
</evidence>
<dbReference type="GO" id="GO:0016705">
    <property type="term" value="F:oxidoreductase activity, acting on paired donors, with incorporation or reduction of molecular oxygen"/>
    <property type="evidence" value="ECO:0007669"/>
    <property type="project" value="InterPro"/>
</dbReference>
<dbReference type="PROSITE" id="PS00086">
    <property type="entry name" value="CYTOCHROME_P450"/>
    <property type="match status" value="1"/>
</dbReference>
<keyword evidence="7" id="KW-0472">Membrane</keyword>
<dbReference type="InterPro" id="IPR036396">
    <property type="entry name" value="Cyt_P450_sf"/>
</dbReference>
<dbReference type="InterPro" id="IPR050196">
    <property type="entry name" value="Cytochrome_P450_Monoox"/>
</dbReference>
<dbReference type="SUPFAM" id="SSF48264">
    <property type="entry name" value="Cytochrome P450"/>
    <property type="match status" value="1"/>
</dbReference>
<dbReference type="PANTHER" id="PTHR24291">
    <property type="entry name" value="CYTOCHROME P450 FAMILY 4"/>
    <property type="match status" value="1"/>
</dbReference>
<dbReference type="GO" id="GO:0020037">
    <property type="term" value="F:heme binding"/>
    <property type="evidence" value="ECO:0007669"/>
    <property type="project" value="InterPro"/>
</dbReference>
<dbReference type="Pfam" id="PF00067">
    <property type="entry name" value="p450"/>
    <property type="match status" value="1"/>
</dbReference>
<dbReference type="PRINTS" id="PR00385">
    <property type="entry name" value="P450"/>
</dbReference>
<keyword evidence="2 5" id="KW-0479">Metal-binding</keyword>
<protein>
    <submittedName>
        <fullName evidence="8">Uncharacterized protein</fullName>
    </submittedName>
</protein>
<evidence type="ECO:0000313" key="9">
    <source>
        <dbReference type="Proteomes" id="UP000054383"/>
    </source>
</evidence>
<dbReference type="InterPro" id="IPR002401">
    <property type="entry name" value="Cyt_P450_E_grp-I"/>
</dbReference>
<dbReference type="EMBL" id="CVMT01000011">
    <property type="protein sequence ID" value="CRG92072.1"/>
    <property type="molecule type" value="Genomic_DNA"/>
</dbReference>
<reference evidence="8 9" key="1">
    <citation type="submission" date="2015-04" db="EMBL/GenBank/DDBJ databases">
        <authorList>
            <person name="Syromyatnikov M.Y."/>
            <person name="Popov V.N."/>
        </authorList>
    </citation>
    <scope>NUCLEOTIDE SEQUENCE [LARGE SCALE GENOMIC DNA]</scope>
    <source>
        <strain evidence="8">WF-38-12</strain>
    </source>
</reference>
<feature type="binding site" description="axial binding residue" evidence="5">
    <location>
        <position position="463"/>
    </location>
    <ligand>
        <name>heme</name>
        <dbReference type="ChEBI" id="CHEBI:30413"/>
    </ligand>
    <ligandPart>
        <name>Fe</name>
        <dbReference type="ChEBI" id="CHEBI:18248"/>
    </ligandPart>
</feature>
<keyword evidence="3 6" id="KW-0560">Oxidoreductase</keyword>
<dbReference type="GO" id="GO:0005506">
    <property type="term" value="F:iron ion binding"/>
    <property type="evidence" value="ECO:0007669"/>
    <property type="project" value="InterPro"/>
</dbReference>
<evidence type="ECO:0000256" key="1">
    <source>
        <dbReference type="ARBA" id="ARBA00010617"/>
    </source>
</evidence>
<evidence type="ECO:0000256" key="3">
    <source>
        <dbReference type="ARBA" id="ARBA00023002"/>
    </source>
</evidence>
<evidence type="ECO:0000256" key="7">
    <source>
        <dbReference type="SAM" id="Phobius"/>
    </source>
</evidence>
<keyword evidence="5 6" id="KW-0349">Heme</keyword>
<gene>
    <name evidence="8" type="ORF">PISL3812_09127</name>
</gene>
<accession>A0A0U1M9Q5</accession>
<keyword evidence="7" id="KW-1133">Transmembrane helix</keyword>
<dbReference type="AlphaFoldDB" id="A0A0U1M9Q5"/>
<dbReference type="Gene3D" id="1.10.630.10">
    <property type="entry name" value="Cytochrome P450"/>
    <property type="match status" value="1"/>
</dbReference>
<evidence type="ECO:0000256" key="4">
    <source>
        <dbReference type="ARBA" id="ARBA00023004"/>
    </source>
</evidence>